<gene>
    <name evidence="7" type="primary">Dvir\GJ21856</name>
    <name evidence="7" type="ORF">Dvir_GJ21856</name>
</gene>
<dbReference type="HOGENOM" id="CLU_076442_0_0_1"/>
<dbReference type="Gene3D" id="1.20.5.5200">
    <property type="match status" value="1"/>
</dbReference>
<keyword evidence="4" id="KW-0472">Membrane</keyword>
<dbReference type="OrthoDB" id="6053839at2759"/>
<dbReference type="STRING" id="7244.B4LNG2"/>
<evidence type="ECO:0000313" key="8">
    <source>
        <dbReference type="Proteomes" id="UP000008792"/>
    </source>
</evidence>
<dbReference type="PANTHER" id="PTHR34339">
    <property type="entry name" value="STIMULATOR OF INTERFERON GENES PROTEIN"/>
    <property type="match status" value="1"/>
</dbReference>
<dbReference type="Proteomes" id="UP000008792">
    <property type="component" value="Unassembled WGS sequence"/>
</dbReference>
<dbReference type="AlphaFoldDB" id="B4LNG2"/>
<dbReference type="eggNOG" id="ENOG502R15M">
    <property type="taxonomic scope" value="Eukaryota"/>
</dbReference>
<evidence type="ECO:0000256" key="4">
    <source>
        <dbReference type="ARBA" id="ARBA00023136"/>
    </source>
</evidence>
<dbReference type="InParanoid" id="B4LNG2"/>
<dbReference type="GO" id="GO:0032481">
    <property type="term" value="P:positive regulation of type I interferon production"/>
    <property type="evidence" value="ECO:0007669"/>
    <property type="project" value="InterPro"/>
</dbReference>
<dbReference type="Pfam" id="PF15009">
    <property type="entry name" value="STING_LBD"/>
    <property type="match status" value="1"/>
</dbReference>
<dbReference type="GO" id="GO:0035438">
    <property type="term" value="F:cyclic-di-GMP binding"/>
    <property type="evidence" value="ECO:0007669"/>
    <property type="project" value="InterPro"/>
</dbReference>
<comment type="subcellular location">
    <subcellularLocation>
        <location evidence="1">Membrane</location>
        <topology evidence="1">Multi-pass membrane protein</topology>
    </subcellularLocation>
</comment>
<reference evidence="7 8" key="1">
    <citation type="journal article" date="2007" name="Nature">
        <title>Evolution of genes and genomes on the Drosophila phylogeny.</title>
        <authorList>
            <consortium name="Drosophila 12 Genomes Consortium"/>
            <person name="Clark A.G."/>
            <person name="Eisen M.B."/>
            <person name="Smith D.R."/>
            <person name="Bergman C.M."/>
            <person name="Oliver B."/>
            <person name="Markow T.A."/>
            <person name="Kaufman T.C."/>
            <person name="Kellis M."/>
            <person name="Gelbart W."/>
            <person name="Iyer V.N."/>
            <person name="Pollard D.A."/>
            <person name="Sackton T.B."/>
            <person name="Larracuente A.M."/>
            <person name="Singh N.D."/>
            <person name="Abad J.P."/>
            <person name="Abt D.N."/>
            <person name="Adryan B."/>
            <person name="Aguade M."/>
            <person name="Akashi H."/>
            <person name="Anderson W.W."/>
            <person name="Aquadro C.F."/>
            <person name="Ardell D.H."/>
            <person name="Arguello R."/>
            <person name="Artieri C.G."/>
            <person name="Barbash D.A."/>
            <person name="Barker D."/>
            <person name="Barsanti P."/>
            <person name="Batterham P."/>
            <person name="Batzoglou S."/>
            <person name="Begun D."/>
            <person name="Bhutkar A."/>
            <person name="Blanco E."/>
            <person name="Bosak S.A."/>
            <person name="Bradley R.K."/>
            <person name="Brand A.D."/>
            <person name="Brent M.R."/>
            <person name="Brooks A.N."/>
            <person name="Brown R.H."/>
            <person name="Butlin R.K."/>
            <person name="Caggese C."/>
            <person name="Calvi B.R."/>
            <person name="Bernardo de Carvalho A."/>
            <person name="Caspi A."/>
            <person name="Castrezana S."/>
            <person name="Celniker S.E."/>
            <person name="Chang J.L."/>
            <person name="Chapple C."/>
            <person name="Chatterji S."/>
            <person name="Chinwalla A."/>
            <person name="Civetta A."/>
            <person name="Clifton S.W."/>
            <person name="Comeron J.M."/>
            <person name="Costello J.C."/>
            <person name="Coyne J.A."/>
            <person name="Daub J."/>
            <person name="David R.G."/>
            <person name="Delcher A.L."/>
            <person name="Delehaunty K."/>
            <person name="Do C.B."/>
            <person name="Ebling H."/>
            <person name="Edwards K."/>
            <person name="Eickbush T."/>
            <person name="Evans J.D."/>
            <person name="Filipski A."/>
            <person name="Findeiss S."/>
            <person name="Freyhult E."/>
            <person name="Fulton L."/>
            <person name="Fulton R."/>
            <person name="Garcia A.C."/>
            <person name="Gardiner A."/>
            <person name="Garfield D.A."/>
            <person name="Garvin B.E."/>
            <person name="Gibson G."/>
            <person name="Gilbert D."/>
            <person name="Gnerre S."/>
            <person name="Godfrey J."/>
            <person name="Good R."/>
            <person name="Gotea V."/>
            <person name="Gravely B."/>
            <person name="Greenberg A.J."/>
            <person name="Griffiths-Jones S."/>
            <person name="Gross S."/>
            <person name="Guigo R."/>
            <person name="Gustafson E.A."/>
            <person name="Haerty W."/>
            <person name="Hahn M.W."/>
            <person name="Halligan D.L."/>
            <person name="Halpern A.L."/>
            <person name="Halter G.M."/>
            <person name="Han M.V."/>
            <person name="Heger A."/>
            <person name="Hillier L."/>
            <person name="Hinrichs A.S."/>
            <person name="Holmes I."/>
            <person name="Hoskins R.A."/>
            <person name="Hubisz M.J."/>
            <person name="Hultmark D."/>
            <person name="Huntley M.A."/>
            <person name="Jaffe D.B."/>
            <person name="Jagadeeshan S."/>
            <person name="Jeck W.R."/>
            <person name="Johnson J."/>
            <person name="Jones C.D."/>
            <person name="Jordan W.C."/>
            <person name="Karpen G.H."/>
            <person name="Kataoka E."/>
            <person name="Keightley P.D."/>
            <person name="Kheradpour P."/>
            <person name="Kirkness E.F."/>
            <person name="Koerich L.B."/>
            <person name="Kristiansen K."/>
            <person name="Kudrna D."/>
            <person name="Kulathinal R.J."/>
            <person name="Kumar S."/>
            <person name="Kwok R."/>
            <person name="Lander E."/>
            <person name="Langley C.H."/>
            <person name="Lapoint R."/>
            <person name="Lazzaro B.P."/>
            <person name="Lee S.J."/>
            <person name="Levesque L."/>
            <person name="Li R."/>
            <person name="Lin C.F."/>
            <person name="Lin M.F."/>
            <person name="Lindblad-Toh K."/>
            <person name="Llopart A."/>
            <person name="Long M."/>
            <person name="Low L."/>
            <person name="Lozovsky E."/>
            <person name="Lu J."/>
            <person name="Luo M."/>
            <person name="Machado C.A."/>
            <person name="Makalowski W."/>
            <person name="Marzo M."/>
            <person name="Matsuda M."/>
            <person name="Matzkin L."/>
            <person name="McAllister B."/>
            <person name="McBride C.S."/>
            <person name="McKernan B."/>
            <person name="McKernan K."/>
            <person name="Mendez-Lago M."/>
            <person name="Minx P."/>
            <person name="Mollenhauer M.U."/>
            <person name="Montooth K."/>
            <person name="Mount S.M."/>
            <person name="Mu X."/>
            <person name="Myers E."/>
            <person name="Negre B."/>
            <person name="Newfeld S."/>
            <person name="Nielsen R."/>
            <person name="Noor M.A."/>
            <person name="O'Grady P."/>
            <person name="Pachter L."/>
            <person name="Papaceit M."/>
            <person name="Parisi M.J."/>
            <person name="Parisi M."/>
            <person name="Parts L."/>
            <person name="Pedersen J.S."/>
            <person name="Pesole G."/>
            <person name="Phillippy A.M."/>
            <person name="Ponting C.P."/>
            <person name="Pop M."/>
            <person name="Porcelli D."/>
            <person name="Powell J.R."/>
            <person name="Prohaska S."/>
            <person name="Pruitt K."/>
            <person name="Puig M."/>
            <person name="Quesneville H."/>
            <person name="Ram K.R."/>
            <person name="Rand D."/>
            <person name="Rasmussen M.D."/>
            <person name="Reed L.K."/>
            <person name="Reenan R."/>
            <person name="Reily A."/>
            <person name="Remington K.A."/>
            <person name="Rieger T.T."/>
            <person name="Ritchie M.G."/>
            <person name="Robin C."/>
            <person name="Rogers Y.H."/>
            <person name="Rohde C."/>
            <person name="Rozas J."/>
            <person name="Rubenfield M.J."/>
            <person name="Ruiz A."/>
            <person name="Russo S."/>
            <person name="Salzberg S.L."/>
            <person name="Sanchez-Gracia A."/>
            <person name="Saranga D.J."/>
            <person name="Sato H."/>
            <person name="Schaeffer S.W."/>
            <person name="Schatz M.C."/>
            <person name="Schlenke T."/>
            <person name="Schwartz R."/>
            <person name="Segarra C."/>
            <person name="Singh R.S."/>
            <person name="Sirot L."/>
            <person name="Sirota M."/>
            <person name="Sisneros N.B."/>
            <person name="Smith C.D."/>
            <person name="Smith T.F."/>
            <person name="Spieth J."/>
            <person name="Stage D.E."/>
            <person name="Stark A."/>
            <person name="Stephan W."/>
            <person name="Strausberg R.L."/>
            <person name="Strempel S."/>
            <person name="Sturgill D."/>
            <person name="Sutton G."/>
            <person name="Sutton G.G."/>
            <person name="Tao W."/>
            <person name="Teichmann S."/>
            <person name="Tobari Y.N."/>
            <person name="Tomimura Y."/>
            <person name="Tsolas J.M."/>
            <person name="Valente V.L."/>
            <person name="Venter E."/>
            <person name="Venter J.C."/>
            <person name="Vicario S."/>
            <person name="Vieira F.G."/>
            <person name="Vilella A.J."/>
            <person name="Villasante A."/>
            <person name="Walenz B."/>
            <person name="Wang J."/>
            <person name="Wasserman M."/>
            <person name="Watts T."/>
            <person name="Wilson D."/>
            <person name="Wilson R.K."/>
            <person name="Wing R.A."/>
            <person name="Wolfner M.F."/>
            <person name="Wong A."/>
            <person name="Wong G.K."/>
            <person name="Wu C.I."/>
            <person name="Wu G."/>
            <person name="Yamamoto D."/>
            <person name="Yang H.P."/>
            <person name="Yang S.P."/>
            <person name="Yorke J.A."/>
            <person name="Yoshida K."/>
            <person name="Zdobnov E."/>
            <person name="Zhang P."/>
            <person name="Zhang Y."/>
            <person name="Zimin A.V."/>
            <person name="Baldwin J."/>
            <person name="Abdouelleil A."/>
            <person name="Abdulkadir J."/>
            <person name="Abebe A."/>
            <person name="Abera B."/>
            <person name="Abreu J."/>
            <person name="Acer S.C."/>
            <person name="Aftuck L."/>
            <person name="Alexander A."/>
            <person name="An P."/>
            <person name="Anderson E."/>
            <person name="Anderson S."/>
            <person name="Arachi H."/>
            <person name="Azer M."/>
            <person name="Bachantsang P."/>
            <person name="Barry A."/>
            <person name="Bayul T."/>
            <person name="Berlin A."/>
            <person name="Bessette D."/>
            <person name="Bloom T."/>
            <person name="Blye J."/>
            <person name="Boguslavskiy L."/>
            <person name="Bonnet C."/>
            <person name="Boukhgalter B."/>
            <person name="Bourzgui I."/>
            <person name="Brown A."/>
            <person name="Cahill P."/>
            <person name="Channer S."/>
            <person name="Cheshatsang Y."/>
            <person name="Chuda L."/>
            <person name="Citroen M."/>
            <person name="Collymore A."/>
            <person name="Cooke P."/>
            <person name="Costello M."/>
            <person name="D'Aco K."/>
            <person name="Daza R."/>
            <person name="De Haan G."/>
            <person name="DeGray S."/>
            <person name="DeMaso C."/>
            <person name="Dhargay N."/>
            <person name="Dooley K."/>
            <person name="Dooley E."/>
            <person name="Doricent M."/>
            <person name="Dorje P."/>
            <person name="Dorjee K."/>
            <person name="Dupes A."/>
            <person name="Elong R."/>
            <person name="Falk J."/>
            <person name="Farina A."/>
            <person name="Faro S."/>
            <person name="Ferguson D."/>
            <person name="Fisher S."/>
            <person name="Foley C.D."/>
            <person name="Franke A."/>
            <person name="Friedrich D."/>
            <person name="Gadbois L."/>
            <person name="Gearin G."/>
            <person name="Gearin C.R."/>
            <person name="Giannoukos G."/>
            <person name="Goode T."/>
            <person name="Graham J."/>
            <person name="Grandbois E."/>
            <person name="Grewal S."/>
            <person name="Gyaltsen K."/>
            <person name="Hafez N."/>
            <person name="Hagos B."/>
            <person name="Hall J."/>
            <person name="Henson C."/>
            <person name="Hollinger A."/>
            <person name="Honan T."/>
            <person name="Huard M.D."/>
            <person name="Hughes L."/>
            <person name="Hurhula B."/>
            <person name="Husby M.E."/>
            <person name="Kamat A."/>
            <person name="Kanga B."/>
            <person name="Kashin S."/>
            <person name="Khazanovich D."/>
            <person name="Kisner P."/>
            <person name="Lance K."/>
            <person name="Lara M."/>
            <person name="Lee W."/>
            <person name="Lennon N."/>
            <person name="Letendre F."/>
            <person name="LeVine R."/>
            <person name="Lipovsky A."/>
            <person name="Liu X."/>
            <person name="Liu J."/>
            <person name="Liu S."/>
            <person name="Lokyitsang T."/>
            <person name="Lokyitsang Y."/>
            <person name="Lubonja R."/>
            <person name="Lui A."/>
            <person name="MacDonald P."/>
            <person name="Magnisalis V."/>
            <person name="Maru K."/>
            <person name="Matthews C."/>
            <person name="McCusker W."/>
            <person name="McDonough S."/>
            <person name="Mehta T."/>
            <person name="Meldrim J."/>
            <person name="Meneus L."/>
            <person name="Mihai O."/>
            <person name="Mihalev A."/>
            <person name="Mihova T."/>
            <person name="Mittelman R."/>
            <person name="Mlenga V."/>
            <person name="Montmayeur A."/>
            <person name="Mulrain L."/>
            <person name="Navidi A."/>
            <person name="Naylor J."/>
            <person name="Negash T."/>
            <person name="Nguyen T."/>
            <person name="Nguyen N."/>
            <person name="Nicol R."/>
            <person name="Norbu C."/>
            <person name="Norbu N."/>
            <person name="Novod N."/>
            <person name="O'Neill B."/>
            <person name="Osman S."/>
            <person name="Markiewicz E."/>
            <person name="Oyono O.L."/>
            <person name="Patti C."/>
            <person name="Phunkhang P."/>
            <person name="Pierre F."/>
            <person name="Priest M."/>
            <person name="Raghuraman S."/>
            <person name="Rege F."/>
            <person name="Reyes R."/>
            <person name="Rise C."/>
            <person name="Rogov P."/>
            <person name="Ross K."/>
            <person name="Ryan E."/>
            <person name="Settipalli S."/>
            <person name="Shea T."/>
            <person name="Sherpa N."/>
            <person name="Shi L."/>
            <person name="Shih D."/>
            <person name="Sparrow T."/>
            <person name="Spaulding J."/>
            <person name="Stalker J."/>
            <person name="Stange-Thomann N."/>
            <person name="Stavropoulos S."/>
            <person name="Stone C."/>
            <person name="Strader C."/>
            <person name="Tesfaye S."/>
            <person name="Thomson T."/>
            <person name="Thoulutsang Y."/>
            <person name="Thoulutsang D."/>
            <person name="Topham K."/>
            <person name="Topping I."/>
            <person name="Tsamla T."/>
            <person name="Vassiliev H."/>
            <person name="Vo A."/>
            <person name="Wangchuk T."/>
            <person name="Wangdi T."/>
            <person name="Weiand M."/>
            <person name="Wilkinson J."/>
            <person name="Wilson A."/>
            <person name="Yadav S."/>
            <person name="Young G."/>
            <person name="Yu Q."/>
            <person name="Zembek L."/>
            <person name="Zhong D."/>
            <person name="Zimmer A."/>
            <person name="Zwirko Z."/>
            <person name="Jaffe D.B."/>
            <person name="Alvarez P."/>
            <person name="Brockman W."/>
            <person name="Butler J."/>
            <person name="Chin C."/>
            <person name="Gnerre S."/>
            <person name="Grabherr M."/>
            <person name="Kleber M."/>
            <person name="Mauceli E."/>
            <person name="MacCallum I."/>
        </authorList>
    </citation>
    <scope>NUCLEOTIDE SEQUENCE [LARGE SCALE GENOMIC DNA]</scope>
    <source>
        <strain evidence="8">Tucson 15010-1051.87</strain>
    </source>
</reference>
<dbReference type="InterPro" id="IPR033952">
    <property type="entry name" value="STING_C"/>
</dbReference>
<dbReference type="InterPro" id="IPR038623">
    <property type="entry name" value="STING_C_sf"/>
</dbReference>
<protein>
    <submittedName>
        <fullName evidence="7">Uncharacterized protein, isoform A</fullName>
    </submittedName>
</protein>
<name>B4LNG2_DROVI</name>
<evidence type="ECO:0000259" key="5">
    <source>
        <dbReference type="Pfam" id="PF15009"/>
    </source>
</evidence>
<dbReference type="KEGG" id="dvi:6627265"/>
<evidence type="ECO:0000256" key="3">
    <source>
        <dbReference type="ARBA" id="ARBA00022989"/>
    </source>
</evidence>
<evidence type="ECO:0000256" key="1">
    <source>
        <dbReference type="ARBA" id="ARBA00004141"/>
    </source>
</evidence>
<dbReference type="GO" id="GO:0061507">
    <property type="term" value="F:2',3'-cyclic GMP-AMP binding"/>
    <property type="evidence" value="ECO:0007669"/>
    <property type="project" value="TreeGrafter"/>
</dbReference>
<sequence>MMAIPSEDQRNDRKFLCPKMMGEYIDNCIRIFVVVFVADFMQRLFYVSTEYLINGQYYLLEDRAITIVKRAFSYHHKAVYLILGLAFAGLARFGSTGNLTPLLPNSAHLIYIPLYWIFRYAQLSHSSLSYAHWIRECHGLDYAAGMASNYFHGYLKLSLPERGHVGLQKRMQVYEDTHNVRFGLNRLIILIPDEMFVKGVIESSLLEKAHPLETQFINRAGVNRSFKHAVYRLTRQINGTTYYLAMEGATPMLSFFESMNFQLSATWQMREMKREIWLKFYKHLKELSNTWPETRREVELVIYNSHKTNGEPVDVGEILYVHVLAHLNNKKVLN</sequence>
<dbReference type="GO" id="GO:0005789">
    <property type="term" value="C:endoplasmic reticulum membrane"/>
    <property type="evidence" value="ECO:0007669"/>
    <property type="project" value="TreeGrafter"/>
</dbReference>
<dbReference type="Pfam" id="PF23417">
    <property type="entry name" value="STING_TM"/>
    <property type="match status" value="1"/>
</dbReference>
<dbReference type="FunCoup" id="B4LNG2">
    <property type="interactions" value="310"/>
</dbReference>
<organism evidence="7 8">
    <name type="scientific">Drosophila virilis</name>
    <name type="common">Fruit fly</name>
    <dbReference type="NCBI Taxonomy" id="7244"/>
    <lineage>
        <taxon>Eukaryota</taxon>
        <taxon>Metazoa</taxon>
        <taxon>Ecdysozoa</taxon>
        <taxon>Arthropoda</taxon>
        <taxon>Hexapoda</taxon>
        <taxon>Insecta</taxon>
        <taxon>Pterygota</taxon>
        <taxon>Neoptera</taxon>
        <taxon>Endopterygota</taxon>
        <taxon>Diptera</taxon>
        <taxon>Brachycera</taxon>
        <taxon>Muscomorpha</taxon>
        <taxon>Ephydroidea</taxon>
        <taxon>Drosophilidae</taxon>
        <taxon>Drosophila</taxon>
    </lineage>
</organism>
<dbReference type="Gene3D" id="3.40.50.12100">
    <property type="entry name" value="Stimulator of interferon genes protein"/>
    <property type="match status" value="1"/>
</dbReference>
<dbReference type="GO" id="GO:0000045">
    <property type="term" value="P:autophagosome assembly"/>
    <property type="evidence" value="ECO:0007669"/>
    <property type="project" value="TreeGrafter"/>
</dbReference>
<feature type="domain" description="STING ligand-binding" evidence="5">
    <location>
        <begin position="141"/>
        <end position="323"/>
    </location>
</feature>
<keyword evidence="3" id="KW-1133">Transmembrane helix</keyword>
<dbReference type="GO" id="GO:0045087">
    <property type="term" value="P:innate immune response"/>
    <property type="evidence" value="ECO:0007669"/>
    <property type="project" value="TreeGrafter"/>
</dbReference>
<proteinExistence type="predicted"/>
<dbReference type="InterPro" id="IPR029158">
    <property type="entry name" value="STING"/>
</dbReference>
<accession>B4LNG2</accession>
<evidence type="ECO:0000259" key="6">
    <source>
        <dbReference type="Pfam" id="PF23417"/>
    </source>
</evidence>
<dbReference type="GO" id="GO:0005776">
    <property type="term" value="C:autophagosome"/>
    <property type="evidence" value="ECO:0007669"/>
    <property type="project" value="TreeGrafter"/>
</dbReference>
<dbReference type="CDD" id="cd12146">
    <property type="entry name" value="STING_C"/>
    <property type="match status" value="1"/>
</dbReference>
<dbReference type="GO" id="GO:0002218">
    <property type="term" value="P:activation of innate immune response"/>
    <property type="evidence" value="ECO:0007669"/>
    <property type="project" value="InterPro"/>
</dbReference>
<dbReference type="InterPro" id="IPR055432">
    <property type="entry name" value="STING_LBD"/>
</dbReference>
<dbReference type="InterPro" id="IPR055434">
    <property type="entry name" value="STING_TM"/>
</dbReference>
<evidence type="ECO:0000313" key="7">
    <source>
        <dbReference type="EMBL" id="EDW61114.2"/>
    </source>
</evidence>
<dbReference type="PANTHER" id="PTHR34339:SF1">
    <property type="entry name" value="STIMULATOR OF INTERFERON GENES PROTEIN"/>
    <property type="match status" value="1"/>
</dbReference>
<feature type="domain" description="STING transmembrane" evidence="6">
    <location>
        <begin position="26"/>
        <end position="139"/>
    </location>
</feature>
<keyword evidence="8" id="KW-1185">Reference proteome</keyword>
<keyword evidence="2" id="KW-0812">Transmembrane</keyword>
<evidence type="ECO:0000256" key="2">
    <source>
        <dbReference type="ARBA" id="ARBA00022692"/>
    </source>
</evidence>
<dbReference type="GO" id="GO:0061709">
    <property type="term" value="P:reticulophagy"/>
    <property type="evidence" value="ECO:0007669"/>
    <property type="project" value="TreeGrafter"/>
</dbReference>
<dbReference type="EMBL" id="CH940648">
    <property type="protein sequence ID" value="EDW61114.2"/>
    <property type="molecule type" value="Genomic_DNA"/>
</dbReference>
<dbReference type="GO" id="GO:0016239">
    <property type="term" value="P:positive regulation of macroautophagy"/>
    <property type="evidence" value="ECO:0007669"/>
    <property type="project" value="TreeGrafter"/>
</dbReference>